<feature type="domain" description="Urease accessory protein UreH-like transmembrane" evidence="2">
    <location>
        <begin position="16"/>
        <end position="208"/>
    </location>
</feature>
<gene>
    <name evidence="3" type="ORF">MAGMO_0118</name>
</gene>
<evidence type="ECO:0000256" key="1">
    <source>
        <dbReference type="SAM" id="Phobius"/>
    </source>
</evidence>
<dbReference type="AlphaFoldDB" id="A0A1S7LD59"/>
<feature type="transmembrane region" description="Helical" evidence="1">
    <location>
        <begin position="16"/>
        <end position="41"/>
    </location>
</feature>
<name>A0A1S7LD59_MAGMO</name>
<feature type="transmembrane region" description="Helical" evidence="1">
    <location>
        <begin position="124"/>
        <end position="144"/>
    </location>
</feature>
<dbReference type="PANTHER" id="PTHR31272:SF9">
    <property type="entry name" value="BLL1027 PROTEIN"/>
    <property type="match status" value="1"/>
</dbReference>
<keyword evidence="1" id="KW-0472">Membrane</keyword>
<accession>A0A1S7LD59</accession>
<dbReference type="InterPro" id="IPR051790">
    <property type="entry name" value="Cytochrome_c-biogenesis_DsbD"/>
</dbReference>
<keyword evidence="1" id="KW-1133">Transmembrane helix</keyword>
<keyword evidence="1 3" id="KW-0812">Transmembrane</keyword>
<dbReference type="Pfam" id="PF13386">
    <property type="entry name" value="DsbD_2"/>
    <property type="match status" value="1"/>
</dbReference>
<protein>
    <submittedName>
        <fullName evidence="3">Putative Cytochrome c biogenesis protein, transmembrane region, DsbD</fullName>
    </submittedName>
</protein>
<feature type="transmembrane region" description="Helical" evidence="1">
    <location>
        <begin position="156"/>
        <end position="179"/>
    </location>
</feature>
<sequence length="212" mass="21790">MMPLDPLTGSLTLLSAWVLGLSTGLTLCALSCMPTIGSWVLARSGGGGQALGDTLLFLSGRVTGYAMLAGVAAGVGQALMQWREHIPAEAILASALIIAGAMLLKPQRGCPKSRCQTEARWPTFLIGLGMSLVPCPPLAALLSASANVSTIFQGALLGGAFGVGAAISPVLIVAPLFGLFGKSMVTAQPWLAHWIRRTGGVVLILLGLFKVI</sequence>
<dbReference type="EMBL" id="LO017727">
    <property type="protein sequence ID" value="CRH04333.1"/>
    <property type="molecule type" value="Genomic_DNA"/>
</dbReference>
<dbReference type="PANTHER" id="PTHR31272">
    <property type="entry name" value="CYTOCHROME C-TYPE BIOGENESIS PROTEIN HI_1454-RELATED"/>
    <property type="match status" value="1"/>
</dbReference>
<dbReference type="InterPro" id="IPR039447">
    <property type="entry name" value="UreH-like_TM_dom"/>
</dbReference>
<feature type="transmembrane region" description="Helical" evidence="1">
    <location>
        <begin position="62"/>
        <end position="80"/>
    </location>
</feature>
<reference evidence="3" key="1">
    <citation type="submission" date="2015-04" db="EMBL/GenBank/DDBJ databases">
        <authorList>
            <person name="Syromyatnikov M.Y."/>
            <person name="Popov V.N."/>
        </authorList>
    </citation>
    <scope>NUCLEOTIDE SEQUENCE</scope>
    <source>
        <strain evidence="3">MO-1</strain>
    </source>
</reference>
<evidence type="ECO:0000259" key="2">
    <source>
        <dbReference type="Pfam" id="PF13386"/>
    </source>
</evidence>
<feature type="transmembrane region" description="Helical" evidence="1">
    <location>
        <begin position="86"/>
        <end position="104"/>
    </location>
</feature>
<organism evidence="3">
    <name type="scientific">Magnetococcus massalia (strain MO-1)</name>
    <dbReference type="NCBI Taxonomy" id="451514"/>
    <lineage>
        <taxon>Bacteria</taxon>
        <taxon>Pseudomonadati</taxon>
        <taxon>Pseudomonadota</taxon>
        <taxon>Magnetococcia</taxon>
        <taxon>Magnetococcales</taxon>
        <taxon>Magnetococcaceae</taxon>
        <taxon>Magnetococcus</taxon>
    </lineage>
</organism>
<proteinExistence type="predicted"/>
<evidence type="ECO:0000313" key="3">
    <source>
        <dbReference type="EMBL" id="CRH04333.1"/>
    </source>
</evidence>